<evidence type="ECO:0000313" key="5">
    <source>
        <dbReference type="EMBL" id="OAQ40778.1"/>
    </source>
</evidence>
<reference evidence="5 6" key="1">
    <citation type="submission" date="2016-04" db="EMBL/GenBank/DDBJ databases">
        <authorList>
            <person name="Evans L.H."/>
            <person name="Alamgir A."/>
            <person name="Owens N."/>
            <person name="Weber N.D."/>
            <person name="Virtaneva K."/>
            <person name="Barbian K."/>
            <person name="Babar A."/>
            <person name="Rosenke K."/>
        </authorList>
    </citation>
    <scope>NUCLEOTIDE SEQUENCE [LARGE SCALE GENOMIC DNA]</scope>
    <source>
        <strain evidence="5 6">CCM 8644</strain>
    </source>
</reference>
<dbReference type="GO" id="GO:0005975">
    <property type="term" value="P:carbohydrate metabolic process"/>
    <property type="evidence" value="ECO:0007669"/>
    <property type="project" value="InterPro"/>
</dbReference>
<dbReference type="GO" id="GO:0005576">
    <property type="term" value="C:extracellular region"/>
    <property type="evidence" value="ECO:0007669"/>
    <property type="project" value="InterPro"/>
</dbReference>
<dbReference type="InterPro" id="IPR011013">
    <property type="entry name" value="Gal_mutarotase_sf_dom"/>
</dbReference>
<evidence type="ECO:0000313" key="6">
    <source>
        <dbReference type="Proteomes" id="UP000078459"/>
    </source>
</evidence>
<dbReference type="InterPro" id="IPR003159">
    <property type="entry name" value="Lyase_8_central_dom"/>
</dbReference>
<comment type="subunit">
    <text evidence="2">Monomer.</text>
</comment>
<name>A0A179DIK8_9SPHI</name>
<dbReference type="GO" id="GO:0016829">
    <property type="term" value="F:lyase activity"/>
    <property type="evidence" value="ECO:0007669"/>
    <property type="project" value="InterPro"/>
</dbReference>
<organism evidence="5 6">
    <name type="scientific">Pedobacter psychrophilus</name>
    <dbReference type="NCBI Taxonomy" id="1826909"/>
    <lineage>
        <taxon>Bacteria</taxon>
        <taxon>Pseudomonadati</taxon>
        <taxon>Bacteroidota</taxon>
        <taxon>Sphingobacteriia</taxon>
        <taxon>Sphingobacteriales</taxon>
        <taxon>Sphingobacteriaceae</taxon>
        <taxon>Pedobacter</taxon>
    </lineage>
</organism>
<evidence type="ECO:0000259" key="4">
    <source>
        <dbReference type="Pfam" id="PF02278"/>
    </source>
</evidence>
<gene>
    <name evidence="5" type="ORF">A5893_07520</name>
</gene>
<comment type="cofactor">
    <cofactor evidence="1">
        <name>Ca(2+)</name>
        <dbReference type="ChEBI" id="CHEBI:29108"/>
    </cofactor>
</comment>
<dbReference type="InterPro" id="IPR014718">
    <property type="entry name" value="GH-type_carb-bd"/>
</dbReference>
<feature type="domain" description="Polysaccharide lyase family 8 central" evidence="4">
    <location>
        <begin position="11"/>
        <end position="171"/>
    </location>
</feature>
<dbReference type="RefSeq" id="WP_068822010.1">
    <property type="nucleotide sequence ID" value="NZ_LWHJ01000022.1"/>
</dbReference>
<dbReference type="InterPro" id="IPR039174">
    <property type="entry name" value="Chondroitin_ABC_lyase"/>
</dbReference>
<evidence type="ECO:0000256" key="3">
    <source>
        <dbReference type="ARBA" id="ARBA00022837"/>
    </source>
</evidence>
<dbReference type="Pfam" id="PF02278">
    <property type="entry name" value="Lyase_8"/>
    <property type="match status" value="1"/>
</dbReference>
<dbReference type="PANTHER" id="PTHR37322:SF3">
    <property type="entry name" value="CHONDROITIN SULFATE ABC EXOLYASE"/>
    <property type="match status" value="1"/>
</dbReference>
<dbReference type="STRING" id="1826909.A5893_07520"/>
<dbReference type="AlphaFoldDB" id="A0A179DIK8"/>
<comment type="caution">
    <text evidence="5">The sequence shown here is derived from an EMBL/GenBank/DDBJ whole genome shotgun (WGS) entry which is preliminary data.</text>
</comment>
<evidence type="ECO:0000256" key="2">
    <source>
        <dbReference type="ARBA" id="ARBA00011245"/>
    </source>
</evidence>
<dbReference type="Gene3D" id="2.70.98.10">
    <property type="match status" value="1"/>
</dbReference>
<reference evidence="5 6" key="2">
    <citation type="submission" date="2016-06" db="EMBL/GenBank/DDBJ databases">
        <title>Pedobacter psychrophilus sp. nov., isolated from Antarctic fragmentary rock.</title>
        <authorList>
            <person name="Svec P."/>
        </authorList>
    </citation>
    <scope>NUCLEOTIDE SEQUENCE [LARGE SCALE GENOMIC DNA]</scope>
    <source>
        <strain evidence="5 6">CCM 8644</strain>
    </source>
</reference>
<dbReference type="GO" id="GO:0030246">
    <property type="term" value="F:carbohydrate binding"/>
    <property type="evidence" value="ECO:0007669"/>
    <property type="project" value="InterPro"/>
</dbReference>
<sequence length="185" mass="20136">MPVVNLDGFHQFNYGQLGIKRSKNWVAIAKGLTNKMFGTEIYANANRYGRYQGYGALDILYETSDATGYISGGDGWDWNVMPGTTSVHLSDYANLRPPSNSTKEEYQGLSFAGALSAGKDGIFAMDFVQDAGGRYTSNNLTFRKSIFAFDSIFVCLGSKINGSGGNVATNLFQSIHSSTNPSLYK</sequence>
<accession>A0A179DIK8</accession>
<dbReference type="PANTHER" id="PTHR37322">
    <property type="match status" value="1"/>
</dbReference>
<keyword evidence="3" id="KW-0106">Calcium</keyword>
<dbReference type="EMBL" id="LWHJ01000022">
    <property type="protein sequence ID" value="OAQ40778.1"/>
    <property type="molecule type" value="Genomic_DNA"/>
</dbReference>
<dbReference type="SUPFAM" id="SSF74650">
    <property type="entry name" value="Galactose mutarotase-like"/>
    <property type="match status" value="1"/>
</dbReference>
<evidence type="ECO:0000256" key="1">
    <source>
        <dbReference type="ARBA" id="ARBA00001913"/>
    </source>
</evidence>
<dbReference type="GO" id="GO:0006027">
    <property type="term" value="P:glycosaminoglycan catabolic process"/>
    <property type="evidence" value="ECO:0007669"/>
    <property type="project" value="InterPro"/>
</dbReference>
<protein>
    <recommendedName>
        <fullName evidence="4">Polysaccharide lyase family 8 central domain-containing protein</fullName>
    </recommendedName>
</protein>
<keyword evidence="6" id="KW-1185">Reference proteome</keyword>
<dbReference type="Proteomes" id="UP000078459">
    <property type="component" value="Unassembled WGS sequence"/>
</dbReference>
<proteinExistence type="predicted"/>